<gene>
    <name evidence="1" type="ordered locus">Memar_2258</name>
</gene>
<evidence type="ECO:0000313" key="2">
    <source>
        <dbReference type="Proteomes" id="UP000002146"/>
    </source>
</evidence>
<dbReference type="EMBL" id="CP000562">
    <property type="protein sequence ID" value="ABN58181.1"/>
    <property type="molecule type" value="Genomic_DNA"/>
</dbReference>
<dbReference type="STRING" id="368407.Memar_2258"/>
<dbReference type="AlphaFoldDB" id="A3CXT1"/>
<evidence type="ECO:0000313" key="1">
    <source>
        <dbReference type="EMBL" id="ABN58181.1"/>
    </source>
</evidence>
<dbReference type="KEGG" id="mem:Memar_2258"/>
<reference evidence="1 2" key="1">
    <citation type="journal article" date="2009" name="Stand. Genomic Sci.">
        <title>Complete genome sequence of Methanoculleus marisnigri Romesser et al. 1981 type strain JR1.</title>
        <authorList>
            <person name="Anderson I.J."/>
            <person name="Sieprawska-Lupa M."/>
            <person name="Lapidus A."/>
            <person name="Nolan M."/>
            <person name="Copeland A."/>
            <person name="Glavina Del Rio T."/>
            <person name="Tice H."/>
            <person name="Dalin E."/>
            <person name="Barry K."/>
            <person name="Saunders E."/>
            <person name="Han C."/>
            <person name="Brettin T."/>
            <person name="Detter J.C."/>
            <person name="Bruce D."/>
            <person name="Mikhailova N."/>
            <person name="Pitluck S."/>
            <person name="Hauser L."/>
            <person name="Land M."/>
            <person name="Lucas S."/>
            <person name="Richardson P."/>
            <person name="Whitman W.B."/>
            <person name="Kyrpides N.C."/>
        </authorList>
    </citation>
    <scope>NUCLEOTIDE SEQUENCE [LARGE SCALE GENOMIC DNA]</scope>
    <source>
        <strain evidence="2">ATCC 35101 / DSM 1498 / JR1</strain>
    </source>
</reference>
<keyword evidence="2" id="KW-1185">Reference proteome</keyword>
<name>A3CXT1_METMJ</name>
<protein>
    <submittedName>
        <fullName evidence="1">Uncharacterized protein</fullName>
    </submittedName>
</protein>
<sequence>MGKRASRQLLMTEDTAVLRMTPTCGDAYVAADLMTRSQEEGNRIHTLGTIMQQDSRPVFRRNR</sequence>
<dbReference type="HOGENOM" id="CLU_2875101_0_0_2"/>
<proteinExistence type="predicted"/>
<accession>A3CXT1</accession>
<organism evidence="1 2">
    <name type="scientific">Methanoculleus marisnigri (strain ATCC 35101 / DSM 1498 / JR1)</name>
    <dbReference type="NCBI Taxonomy" id="368407"/>
    <lineage>
        <taxon>Archaea</taxon>
        <taxon>Methanobacteriati</taxon>
        <taxon>Methanobacteriota</taxon>
        <taxon>Stenosarchaea group</taxon>
        <taxon>Methanomicrobia</taxon>
        <taxon>Methanomicrobiales</taxon>
        <taxon>Methanomicrobiaceae</taxon>
        <taxon>Methanoculleus</taxon>
    </lineage>
</organism>
<dbReference type="Proteomes" id="UP000002146">
    <property type="component" value="Chromosome"/>
</dbReference>